<dbReference type="InterPro" id="IPR051784">
    <property type="entry name" value="Nod_factor_ABC_transporter"/>
</dbReference>
<comment type="subcellular location">
    <subcellularLocation>
        <location evidence="6">Cell membrane</location>
        <topology evidence="6">Multi-pass membrane protein</topology>
    </subcellularLocation>
    <subcellularLocation>
        <location evidence="1">Membrane</location>
        <topology evidence="1">Multi-pass membrane protein</topology>
    </subcellularLocation>
</comment>
<sequence>MSSTTVITDTVTVFSRELRPVLRDPFSVVFSMIQPLVFLGLFAPLLPEVEGGSALQWFVPGIVVMSCLFSTSFTGSNLLFEIQTGAHERMLVTPLRRPALIVGRALKEIVPMIVQTAIIVAVCTPFGFDLHLGGVVVGVLILSVMAVGLGALSYTLALASKNTEWLFWTVQQTVLFPLLLLAGILLPVDDGPGWLRALSSANPLTYVVDAERALFNGEFPASTVLSAVVASVAVAVLGLAVGTRAMRRSS</sequence>
<dbReference type="GO" id="GO:0043190">
    <property type="term" value="C:ATP-binding cassette (ABC) transporter complex"/>
    <property type="evidence" value="ECO:0007669"/>
    <property type="project" value="InterPro"/>
</dbReference>
<proteinExistence type="inferred from homology"/>
<feature type="transmembrane region" description="Helical" evidence="6">
    <location>
        <begin position="26"/>
        <end position="45"/>
    </location>
</feature>
<feature type="transmembrane region" description="Helical" evidence="6">
    <location>
        <begin position="219"/>
        <end position="241"/>
    </location>
</feature>
<dbReference type="OrthoDB" id="9255971at2"/>
<organism evidence="8 9">
    <name type="scientific">Jiangella alkaliphila</name>
    <dbReference type="NCBI Taxonomy" id="419479"/>
    <lineage>
        <taxon>Bacteria</taxon>
        <taxon>Bacillati</taxon>
        <taxon>Actinomycetota</taxon>
        <taxon>Actinomycetes</taxon>
        <taxon>Jiangellales</taxon>
        <taxon>Jiangellaceae</taxon>
        <taxon>Jiangella</taxon>
    </lineage>
</organism>
<feature type="domain" description="ABC transmembrane type-2" evidence="7">
    <location>
        <begin position="22"/>
        <end position="249"/>
    </location>
</feature>
<keyword evidence="6" id="KW-0813">Transport</keyword>
<dbReference type="PANTHER" id="PTHR43229:SF2">
    <property type="entry name" value="NODULATION PROTEIN J"/>
    <property type="match status" value="1"/>
</dbReference>
<evidence type="ECO:0000256" key="2">
    <source>
        <dbReference type="ARBA" id="ARBA00022692"/>
    </source>
</evidence>
<evidence type="ECO:0000313" key="9">
    <source>
        <dbReference type="Proteomes" id="UP000182977"/>
    </source>
</evidence>
<dbReference type="RefSeq" id="WP_046766983.1">
    <property type="nucleotide sequence ID" value="NZ_KQ061220.1"/>
</dbReference>
<dbReference type="InterPro" id="IPR000412">
    <property type="entry name" value="ABC_2_transport"/>
</dbReference>
<dbReference type="PIRSF" id="PIRSF006648">
    <property type="entry name" value="DrrB"/>
    <property type="match status" value="1"/>
</dbReference>
<dbReference type="InterPro" id="IPR013525">
    <property type="entry name" value="ABC2_TM"/>
</dbReference>
<dbReference type="PANTHER" id="PTHR43229">
    <property type="entry name" value="NODULATION PROTEIN J"/>
    <property type="match status" value="1"/>
</dbReference>
<accession>A0A1H2HPG8</accession>
<name>A0A1H2HPG8_9ACTN</name>
<dbReference type="GO" id="GO:0140359">
    <property type="term" value="F:ABC-type transporter activity"/>
    <property type="evidence" value="ECO:0007669"/>
    <property type="project" value="InterPro"/>
</dbReference>
<keyword evidence="2 6" id="KW-0812">Transmembrane</keyword>
<dbReference type="PROSITE" id="PS51012">
    <property type="entry name" value="ABC_TM2"/>
    <property type="match status" value="1"/>
</dbReference>
<evidence type="ECO:0000256" key="4">
    <source>
        <dbReference type="ARBA" id="ARBA00023136"/>
    </source>
</evidence>
<keyword evidence="5" id="KW-0046">Antibiotic resistance</keyword>
<gene>
    <name evidence="8" type="ORF">SAMN04488563_1168</name>
</gene>
<dbReference type="InterPro" id="IPR047817">
    <property type="entry name" value="ABC2_TM_bact-type"/>
</dbReference>
<comment type="similarity">
    <text evidence="6">Belongs to the ABC-2 integral membrane protein family.</text>
</comment>
<feature type="transmembrane region" description="Helical" evidence="6">
    <location>
        <begin position="57"/>
        <end position="80"/>
    </location>
</feature>
<dbReference type="GO" id="GO:0046677">
    <property type="term" value="P:response to antibiotic"/>
    <property type="evidence" value="ECO:0007669"/>
    <property type="project" value="UniProtKB-KW"/>
</dbReference>
<evidence type="ECO:0000256" key="3">
    <source>
        <dbReference type="ARBA" id="ARBA00022989"/>
    </source>
</evidence>
<feature type="transmembrane region" description="Helical" evidence="6">
    <location>
        <begin position="134"/>
        <end position="158"/>
    </location>
</feature>
<keyword evidence="3 6" id="KW-1133">Transmembrane helix</keyword>
<evidence type="ECO:0000256" key="5">
    <source>
        <dbReference type="ARBA" id="ARBA00023251"/>
    </source>
</evidence>
<keyword evidence="9" id="KW-1185">Reference proteome</keyword>
<dbReference type="STRING" id="419479.SAMN04488563_1168"/>
<keyword evidence="6" id="KW-1003">Cell membrane</keyword>
<dbReference type="Proteomes" id="UP000182977">
    <property type="component" value="Chromosome I"/>
</dbReference>
<dbReference type="AlphaFoldDB" id="A0A1H2HPG8"/>
<evidence type="ECO:0000256" key="6">
    <source>
        <dbReference type="RuleBase" id="RU361157"/>
    </source>
</evidence>
<reference evidence="9" key="1">
    <citation type="submission" date="2016-10" db="EMBL/GenBank/DDBJ databases">
        <authorList>
            <person name="Varghese N."/>
            <person name="Submissions S."/>
        </authorList>
    </citation>
    <scope>NUCLEOTIDE SEQUENCE [LARGE SCALE GENOMIC DNA]</scope>
    <source>
        <strain evidence="9">DSM 45079</strain>
    </source>
</reference>
<evidence type="ECO:0000313" key="8">
    <source>
        <dbReference type="EMBL" id="SDU33744.1"/>
    </source>
</evidence>
<keyword evidence="4 6" id="KW-0472">Membrane</keyword>
<protein>
    <recommendedName>
        <fullName evidence="6">Transport permease protein</fullName>
    </recommendedName>
</protein>
<feature type="transmembrane region" description="Helical" evidence="6">
    <location>
        <begin position="109"/>
        <end position="128"/>
    </location>
</feature>
<evidence type="ECO:0000259" key="7">
    <source>
        <dbReference type="PROSITE" id="PS51012"/>
    </source>
</evidence>
<dbReference type="Pfam" id="PF01061">
    <property type="entry name" value="ABC2_membrane"/>
    <property type="match status" value="1"/>
</dbReference>
<feature type="transmembrane region" description="Helical" evidence="6">
    <location>
        <begin position="165"/>
        <end position="186"/>
    </location>
</feature>
<evidence type="ECO:0000256" key="1">
    <source>
        <dbReference type="ARBA" id="ARBA00004141"/>
    </source>
</evidence>
<dbReference type="EMBL" id="LT629791">
    <property type="protein sequence ID" value="SDU33744.1"/>
    <property type="molecule type" value="Genomic_DNA"/>
</dbReference>